<dbReference type="InterPro" id="IPR036108">
    <property type="entry name" value="4pyrrol_syn_uPrphyn_synt_sf"/>
</dbReference>
<dbReference type="PROSITE" id="PS51755">
    <property type="entry name" value="OMPR_PHOB"/>
    <property type="match status" value="1"/>
</dbReference>
<reference evidence="5" key="1">
    <citation type="journal article" date="2019" name="Int. J. Syst. Evol. Microbiol.">
        <title>The Global Catalogue of Microorganisms (GCM) 10K type strain sequencing project: providing services to taxonomists for standard genome sequencing and annotation.</title>
        <authorList>
            <consortium name="The Broad Institute Genomics Platform"/>
            <consortium name="The Broad Institute Genome Sequencing Center for Infectious Disease"/>
            <person name="Wu L."/>
            <person name="Ma J."/>
        </authorList>
    </citation>
    <scope>NUCLEOTIDE SEQUENCE [LARGE SCALE GENOMIC DNA]</scope>
    <source>
        <strain evidence="5">JCM 17939</strain>
    </source>
</reference>
<dbReference type="CDD" id="cd06578">
    <property type="entry name" value="HemD"/>
    <property type="match status" value="1"/>
</dbReference>
<dbReference type="InterPro" id="IPR039793">
    <property type="entry name" value="UROS/Hem4"/>
</dbReference>
<dbReference type="SUPFAM" id="SSF69618">
    <property type="entry name" value="HemD-like"/>
    <property type="match status" value="1"/>
</dbReference>
<evidence type="ECO:0000256" key="2">
    <source>
        <dbReference type="PROSITE-ProRule" id="PRU01091"/>
    </source>
</evidence>
<dbReference type="Gene3D" id="1.10.10.10">
    <property type="entry name" value="Winged helix-like DNA-binding domain superfamily/Winged helix DNA-binding domain"/>
    <property type="match status" value="1"/>
</dbReference>
<accession>A0ABP8U3P2</accession>
<dbReference type="CDD" id="cd00383">
    <property type="entry name" value="trans_reg_C"/>
    <property type="match status" value="1"/>
</dbReference>
<dbReference type="EMBL" id="BAABHK010000002">
    <property type="protein sequence ID" value="GAA4623099.1"/>
    <property type="molecule type" value="Genomic_DNA"/>
</dbReference>
<protein>
    <submittedName>
        <fullName evidence="4">Uroporphyrinogen-III synthase</fullName>
    </submittedName>
</protein>
<proteinExistence type="predicted"/>
<dbReference type="NCBIfam" id="NF005568">
    <property type="entry name" value="PRK07239.1"/>
    <property type="match status" value="1"/>
</dbReference>
<dbReference type="InterPro" id="IPR001867">
    <property type="entry name" value="OmpR/PhoB-type_DNA-bd"/>
</dbReference>
<dbReference type="Gene3D" id="3.40.50.10090">
    <property type="match status" value="2"/>
</dbReference>
<dbReference type="PANTHER" id="PTHR40082">
    <property type="entry name" value="BLR5956 PROTEIN"/>
    <property type="match status" value="1"/>
</dbReference>
<dbReference type="Pfam" id="PF02602">
    <property type="entry name" value="HEM4"/>
    <property type="match status" value="1"/>
</dbReference>
<name>A0ABP8U3P2_9ACTN</name>
<dbReference type="InterPro" id="IPR036388">
    <property type="entry name" value="WH-like_DNA-bd_sf"/>
</dbReference>
<feature type="DNA-binding region" description="OmpR/PhoB-type" evidence="2">
    <location>
        <begin position="273"/>
        <end position="377"/>
    </location>
</feature>
<dbReference type="PANTHER" id="PTHR40082:SF1">
    <property type="entry name" value="BLR5956 PROTEIN"/>
    <property type="match status" value="1"/>
</dbReference>
<keyword evidence="1 2" id="KW-0238">DNA-binding</keyword>
<dbReference type="SUPFAM" id="SSF46894">
    <property type="entry name" value="C-terminal effector domain of the bipartite response regulators"/>
    <property type="match status" value="1"/>
</dbReference>
<gene>
    <name evidence="4" type="ORF">GCM10023196_017910</name>
</gene>
<dbReference type="Proteomes" id="UP001501442">
    <property type="component" value="Unassembled WGS sequence"/>
</dbReference>
<evidence type="ECO:0000313" key="5">
    <source>
        <dbReference type="Proteomes" id="UP001501442"/>
    </source>
</evidence>
<dbReference type="InterPro" id="IPR016032">
    <property type="entry name" value="Sig_transdc_resp-reg_C-effctor"/>
</dbReference>
<dbReference type="Pfam" id="PF00486">
    <property type="entry name" value="Trans_reg_C"/>
    <property type="match status" value="1"/>
</dbReference>
<comment type="caution">
    <text evidence="4">The sequence shown here is derived from an EMBL/GenBank/DDBJ whole genome shotgun (WGS) entry which is preliminary data.</text>
</comment>
<keyword evidence="5" id="KW-1185">Reference proteome</keyword>
<sequence>MKDEPLAGFTVGVTAARRHEELSALLERKGARVVYAPAIRLVPLADDAELLDATRDILADPVDDVIVTTGIGFRAWLETADGWGLRDDLIKRLGDVRILARGPKARGAVRAAGMAEEWSPESENCDEVLRHLLEEDLTGRRIAVQLYGEPTPHLTGALRRAGAEVVEIPVYRWSRTDDPTPLRRLVGQAVAGTVDAITFTSAPAVSATLAVADEDNLEDLLLEALRTQVVAACVGPVTAAPLEERGVATVRPERARLGALVRALAAELPVRRSSRIAVNGHALELRGHAVVIDGQLKPIAPAPMAILRALARRPGHVVSRAELCTVLPSRSLPGGAGQGRPHPDEHAVEMAVARLRRGLGRNGLVETVVKRGYRLACDPIRSEPATFAGAPGPA</sequence>
<feature type="domain" description="OmpR/PhoB-type" evidence="3">
    <location>
        <begin position="273"/>
        <end position="377"/>
    </location>
</feature>
<organism evidence="4 5">
    <name type="scientific">Actinoallomurus vinaceus</name>
    <dbReference type="NCBI Taxonomy" id="1080074"/>
    <lineage>
        <taxon>Bacteria</taxon>
        <taxon>Bacillati</taxon>
        <taxon>Actinomycetota</taxon>
        <taxon>Actinomycetes</taxon>
        <taxon>Streptosporangiales</taxon>
        <taxon>Thermomonosporaceae</taxon>
        <taxon>Actinoallomurus</taxon>
    </lineage>
</organism>
<evidence type="ECO:0000259" key="3">
    <source>
        <dbReference type="PROSITE" id="PS51755"/>
    </source>
</evidence>
<dbReference type="SMART" id="SM00862">
    <property type="entry name" value="Trans_reg_C"/>
    <property type="match status" value="1"/>
</dbReference>
<dbReference type="RefSeq" id="WP_345430176.1">
    <property type="nucleotide sequence ID" value="NZ_BAABHK010000002.1"/>
</dbReference>
<evidence type="ECO:0000313" key="4">
    <source>
        <dbReference type="EMBL" id="GAA4623099.1"/>
    </source>
</evidence>
<dbReference type="InterPro" id="IPR003754">
    <property type="entry name" value="4pyrrol_synth_uPrphyn_synth"/>
</dbReference>
<evidence type="ECO:0000256" key="1">
    <source>
        <dbReference type="ARBA" id="ARBA00023125"/>
    </source>
</evidence>